<dbReference type="Gene3D" id="1.25.40.20">
    <property type="entry name" value="Ankyrin repeat-containing domain"/>
    <property type="match status" value="2"/>
</dbReference>
<keyword evidence="5" id="KW-1185">Reference proteome</keyword>
<evidence type="ECO:0000256" key="3">
    <source>
        <dbReference type="PROSITE-ProRule" id="PRU00023"/>
    </source>
</evidence>
<dbReference type="Pfam" id="PF12796">
    <property type="entry name" value="Ank_2"/>
    <property type="match status" value="2"/>
</dbReference>
<feature type="repeat" description="ANK" evidence="3">
    <location>
        <begin position="78"/>
        <end position="110"/>
    </location>
</feature>
<sequence>MKIIQVILKFIIIFIIPSIHAMECKLEFKTEKIYVNGATYDQKVGTPITPIADAIKADNIDEVKKILDEGYGVNQPCLGWTPLDYAISNNNIKIADFLLKRGASMSLIHINIGFMKSEIAEFLINQGMSPNLRYENGITGMMLAAERNNPDLIKLLLKLGVNPNVQNSKTGMTSLMYAASYLNVEPVRILLEYGADQKIKDFKGKRALDWIAVDANRNLHASDAEYYTALFLAPFKTKLKIIKERNSIKTRNKEKEKEIKKLLNSHH</sequence>
<keyword evidence="2 3" id="KW-0040">ANK repeat</keyword>
<proteinExistence type="predicted"/>
<dbReference type="InterPro" id="IPR036770">
    <property type="entry name" value="Ankyrin_rpt-contain_sf"/>
</dbReference>
<evidence type="ECO:0000256" key="1">
    <source>
        <dbReference type="ARBA" id="ARBA00022737"/>
    </source>
</evidence>
<name>A0A9E6SQ59_9RICK</name>
<reference evidence="4 5" key="1">
    <citation type="journal article" date="2021" name="Int. J. Syst. Evol. Microbiol.">
        <title>Characterization of a novel transitional group Rickettsia species (Rickettsia tillamookensis sp. nov.) from the western black-legged tick, Ixodes pacificus.</title>
        <authorList>
            <person name="Gauthier D.T."/>
            <person name="Karpathy S.E."/>
            <person name="Grizzard S.L."/>
            <person name="Batra D."/>
            <person name="Rowe L.A."/>
            <person name="Paddock C.D."/>
        </authorList>
    </citation>
    <scope>NUCLEOTIDE SEQUENCE [LARGE SCALE GENOMIC DNA]</scope>
    <source>
        <strain evidence="4 5">Tillamook 23</strain>
    </source>
</reference>
<dbReference type="SMART" id="SM00248">
    <property type="entry name" value="ANK"/>
    <property type="match status" value="4"/>
</dbReference>
<feature type="repeat" description="ANK" evidence="3">
    <location>
        <begin position="136"/>
        <end position="168"/>
    </location>
</feature>
<protein>
    <recommendedName>
        <fullName evidence="6">Ankyrin repeat-containing protein</fullName>
    </recommendedName>
</protein>
<evidence type="ECO:0000256" key="2">
    <source>
        <dbReference type="ARBA" id="ARBA00023043"/>
    </source>
</evidence>
<dbReference type="InterPro" id="IPR002110">
    <property type="entry name" value="Ankyrin_rpt"/>
</dbReference>
<dbReference type="EMBL" id="CP060138">
    <property type="protein sequence ID" value="QQV74695.1"/>
    <property type="molecule type" value="Genomic_DNA"/>
</dbReference>
<dbReference type="Proteomes" id="UP000595296">
    <property type="component" value="Chromosome"/>
</dbReference>
<evidence type="ECO:0000313" key="5">
    <source>
        <dbReference type="Proteomes" id="UP000595296"/>
    </source>
</evidence>
<dbReference type="PROSITE" id="PS50088">
    <property type="entry name" value="ANK_REPEAT"/>
    <property type="match status" value="3"/>
</dbReference>
<dbReference type="SUPFAM" id="SSF48403">
    <property type="entry name" value="Ankyrin repeat"/>
    <property type="match status" value="1"/>
</dbReference>
<feature type="repeat" description="ANK" evidence="3">
    <location>
        <begin position="170"/>
        <end position="202"/>
    </location>
</feature>
<organism evidence="4 5">
    <name type="scientific">Rickettsia tillamookensis</name>
    <dbReference type="NCBI Taxonomy" id="2761623"/>
    <lineage>
        <taxon>Bacteria</taxon>
        <taxon>Pseudomonadati</taxon>
        <taxon>Pseudomonadota</taxon>
        <taxon>Alphaproteobacteria</taxon>
        <taxon>Rickettsiales</taxon>
        <taxon>Rickettsiaceae</taxon>
        <taxon>Rickettsieae</taxon>
        <taxon>Rickettsia</taxon>
        <taxon>spotted fever group</taxon>
    </lineage>
</organism>
<evidence type="ECO:0008006" key="6">
    <source>
        <dbReference type="Google" id="ProtNLM"/>
    </source>
</evidence>
<keyword evidence="1" id="KW-0677">Repeat</keyword>
<accession>A0A9E6SQ59</accession>
<dbReference type="PANTHER" id="PTHR24171">
    <property type="entry name" value="ANKYRIN REPEAT DOMAIN-CONTAINING PROTEIN 39-RELATED"/>
    <property type="match status" value="1"/>
</dbReference>
<gene>
    <name evidence="4" type="ORF">H6P87_00233</name>
</gene>
<dbReference type="PROSITE" id="PS50297">
    <property type="entry name" value="ANK_REP_REGION"/>
    <property type="match status" value="3"/>
</dbReference>
<evidence type="ECO:0000313" key="4">
    <source>
        <dbReference type="EMBL" id="QQV74695.1"/>
    </source>
</evidence>